<sequence>MAIWARLALKSWKSTPMLSPVLAIGDDIRLNLIGIKNSYKLQSFNTLFLGVYTMRDSFLVNGVAFKKTISYAGFEQQPKQFLNPKRYFC</sequence>
<reference evidence="1" key="1">
    <citation type="submission" date="2015-04" db="UniProtKB">
        <authorList>
            <consortium name="EnsemblPlants"/>
        </authorList>
    </citation>
    <scope>IDENTIFICATION</scope>
</reference>
<protein>
    <submittedName>
        <fullName evidence="1">Uncharacterized protein</fullName>
    </submittedName>
</protein>
<accession>A0A0E0CFW6</accession>
<evidence type="ECO:0000313" key="2">
    <source>
        <dbReference type="Proteomes" id="UP000008021"/>
    </source>
</evidence>
<dbReference type="EnsemblPlants" id="OMERI02G05260.1">
    <property type="protein sequence ID" value="OMERI02G05260.1"/>
    <property type="gene ID" value="OMERI02G05260"/>
</dbReference>
<dbReference type="Gramene" id="OMERI02G05260.1">
    <property type="protein sequence ID" value="OMERI02G05260.1"/>
    <property type="gene ID" value="OMERI02G05260"/>
</dbReference>
<dbReference type="eggNOG" id="KOG0361">
    <property type="taxonomic scope" value="Eukaryota"/>
</dbReference>
<proteinExistence type="predicted"/>
<keyword evidence="2" id="KW-1185">Reference proteome</keyword>
<dbReference type="HOGENOM" id="CLU_2458536_0_0_1"/>
<evidence type="ECO:0000313" key="1">
    <source>
        <dbReference type="EnsemblPlants" id="OMERI02G05260.1"/>
    </source>
</evidence>
<dbReference type="Proteomes" id="UP000008021">
    <property type="component" value="Chromosome 2"/>
</dbReference>
<name>A0A0E0CFW6_9ORYZ</name>
<reference evidence="1" key="2">
    <citation type="submission" date="2018-05" db="EMBL/GenBank/DDBJ databases">
        <title>OmerRS3 (Oryza meridionalis Reference Sequence Version 3).</title>
        <authorList>
            <person name="Zhang J."/>
            <person name="Kudrna D."/>
            <person name="Lee S."/>
            <person name="Talag J."/>
            <person name="Welchert J."/>
            <person name="Wing R.A."/>
        </authorList>
    </citation>
    <scope>NUCLEOTIDE SEQUENCE [LARGE SCALE GENOMIC DNA]</scope>
    <source>
        <strain evidence="1">cv. OR44</strain>
    </source>
</reference>
<dbReference type="AlphaFoldDB" id="A0A0E0CFW6"/>
<dbReference type="STRING" id="40149.A0A0E0CFW6"/>
<organism evidence="1">
    <name type="scientific">Oryza meridionalis</name>
    <dbReference type="NCBI Taxonomy" id="40149"/>
    <lineage>
        <taxon>Eukaryota</taxon>
        <taxon>Viridiplantae</taxon>
        <taxon>Streptophyta</taxon>
        <taxon>Embryophyta</taxon>
        <taxon>Tracheophyta</taxon>
        <taxon>Spermatophyta</taxon>
        <taxon>Magnoliopsida</taxon>
        <taxon>Liliopsida</taxon>
        <taxon>Poales</taxon>
        <taxon>Poaceae</taxon>
        <taxon>BOP clade</taxon>
        <taxon>Oryzoideae</taxon>
        <taxon>Oryzeae</taxon>
        <taxon>Oryzinae</taxon>
        <taxon>Oryza</taxon>
    </lineage>
</organism>